<feature type="transmembrane region" description="Helical" evidence="5">
    <location>
        <begin position="95"/>
        <end position="119"/>
    </location>
</feature>
<dbReference type="InterPro" id="IPR010432">
    <property type="entry name" value="RDD"/>
</dbReference>
<comment type="subcellular location">
    <subcellularLocation>
        <location evidence="1">Membrane</location>
        <topology evidence="1">Multi-pass membrane protein</topology>
    </subcellularLocation>
</comment>
<dbReference type="AlphaFoldDB" id="A0A1C7P6F2"/>
<dbReference type="EMBL" id="LGLV01000004">
    <property type="protein sequence ID" value="OBZ96852.1"/>
    <property type="molecule type" value="Genomic_DNA"/>
</dbReference>
<evidence type="ECO:0000259" key="7">
    <source>
        <dbReference type="Pfam" id="PF14237"/>
    </source>
</evidence>
<dbReference type="Pfam" id="PF06271">
    <property type="entry name" value="RDD"/>
    <property type="match status" value="1"/>
</dbReference>
<reference evidence="8 9" key="1">
    <citation type="journal article" date="2016" name="Syst. Appl. Microbiol.">
        <title>Pararhizobium polonicum sp. nov. isolated from tumors on stone fruit rootstocks.</title>
        <authorList>
            <person name="Pulawska J."/>
            <person name="Kuzmanovic N."/>
            <person name="Willems A."/>
            <person name="Pothier J.F."/>
        </authorList>
    </citation>
    <scope>NUCLEOTIDE SEQUENCE [LARGE SCALE GENOMIC DNA]</scope>
    <source>
        <strain evidence="8 9">F5.1</strain>
    </source>
</reference>
<evidence type="ECO:0000256" key="2">
    <source>
        <dbReference type="ARBA" id="ARBA00022692"/>
    </source>
</evidence>
<protein>
    <recommendedName>
        <fullName evidence="10">RDD family protein</fullName>
    </recommendedName>
</protein>
<organism evidence="8 9">
    <name type="scientific">Pararhizobium polonicum</name>
    <dbReference type="NCBI Taxonomy" id="1612624"/>
    <lineage>
        <taxon>Bacteria</taxon>
        <taxon>Pseudomonadati</taxon>
        <taxon>Pseudomonadota</taxon>
        <taxon>Alphaproteobacteria</taxon>
        <taxon>Hyphomicrobiales</taxon>
        <taxon>Rhizobiaceae</taxon>
        <taxon>Rhizobium/Agrobacterium group</taxon>
        <taxon>Pararhizobium</taxon>
    </lineage>
</organism>
<feature type="transmembrane region" description="Helical" evidence="5">
    <location>
        <begin position="178"/>
        <end position="198"/>
    </location>
</feature>
<dbReference type="Pfam" id="PF14237">
    <property type="entry name" value="GYF_2"/>
    <property type="match status" value="1"/>
</dbReference>
<evidence type="ECO:0000259" key="6">
    <source>
        <dbReference type="Pfam" id="PF06271"/>
    </source>
</evidence>
<feature type="domain" description="GYF" evidence="7">
    <location>
        <begin position="12"/>
        <end position="61"/>
    </location>
</feature>
<evidence type="ECO:0000256" key="3">
    <source>
        <dbReference type="ARBA" id="ARBA00022989"/>
    </source>
</evidence>
<proteinExistence type="predicted"/>
<feature type="transmembrane region" description="Helical" evidence="5">
    <location>
        <begin position="131"/>
        <end position="157"/>
    </location>
</feature>
<evidence type="ECO:0008006" key="10">
    <source>
        <dbReference type="Google" id="ProtNLM"/>
    </source>
</evidence>
<sequence>MFRDQGMRMTIWYYKLGTEQAGPVSADALLELAKSGAVKPDTLVWHAGMTAWEKAAKTSELELSFPEMLTDIAPIGRDLPLAGPWERLWARLLDVYIFTLVLGGAAAVLADLYMPSFLVGFFNLPGVLLDIIFLPFAGLAAAAIMRITGTTIGKAIVGIKVRRLSGPNTLPFLLKREFKVWIFGLGIGLPLINLITMINQHRHISKTGSAGYDQGVAQVTSRGSLARCSVAALAFAAILFSAWHLEAIDKSAADDVKITREWTNPATGGRTVVSKTWTFKELKAEFGSTFHFSSSHLLAEMVLGYEPLDQDNIDPFTYGEALQEVISEDLRVTSEWKPVEVAGIKSVRATAVHKTAADTNVEITVTVVGRSAWRLFVFVRGQPADQFIEGKAAAQSLFLTIKDINLPTDLPCGDGRCV</sequence>
<evidence type="ECO:0000256" key="5">
    <source>
        <dbReference type="SAM" id="Phobius"/>
    </source>
</evidence>
<keyword evidence="3 5" id="KW-1133">Transmembrane helix</keyword>
<keyword evidence="4 5" id="KW-0472">Membrane</keyword>
<dbReference type="Proteomes" id="UP000093111">
    <property type="component" value="Unassembled WGS sequence"/>
</dbReference>
<name>A0A1C7P6F2_9HYPH</name>
<accession>A0A1C7P6F2</accession>
<evidence type="ECO:0000313" key="9">
    <source>
        <dbReference type="Proteomes" id="UP000093111"/>
    </source>
</evidence>
<dbReference type="STRING" id="1612624.ADU59_03740"/>
<keyword evidence="9" id="KW-1185">Reference proteome</keyword>
<gene>
    <name evidence="8" type="ORF">ADU59_03740</name>
</gene>
<keyword evidence="2 5" id="KW-0812">Transmembrane</keyword>
<comment type="caution">
    <text evidence="8">The sequence shown here is derived from an EMBL/GenBank/DDBJ whole genome shotgun (WGS) entry which is preliminary data.</text>
</comment>
<evidence type="ECO:0000256" key="1">
    <source>
        <dbReference type="ARBA" id="ARBA00004141"/>
    </source>
</evidence>
<dbReference type="GO" id="GO:0016020">
    <property type="term" value="C:membrane"/>
    <property type="evidence" value="ECO:0007669"/>
    <property type="project" value="UniProtKB-SubCell"/>
</dbReference>
<feature type="domain" description="RDD" evidence="6">
    <location>
        <begin position="81"/>
        <end position="196"/>
    </location>
</feature>
<evidence type="ECO:0000313" key="8">
    <source>
        <dbReference type="EMBL" id="OBZ96852.1"/>
    </source>
</evidence>
<evidence type="ECO:0000256" key="4">
    <source>
        <dbReference type="ARBA" id="ARBA00023136"/>
    </source>
</evidence>
<dbReference type="InterPro" id="IPR025640">
    <property type="entry name" value="GYF_2"/>
</dbReference>